<dbReference type="Gene3D" id="3.20.20.190">
    <property type="entry name" value="Phosphatidylinositol (PI) phosphodiesterase"/>
    <property type="match status" value="1"/>
</dbReference>
<name>A0A9P5XNY9_9AGAR</name>
<feature type="region of interest" description="Disordered" evidence="1">
    <location>
        <begin position="330"/>
        <end position="351"/>
    </location>
</feature>
<reference evidence="3" key="1">
    <citation type="submission" date="2020-11" db="EMBL/GenBank/DDBJ databases">
        <authorList>
            <consortium name="DOE Joint Genome Institute"/>
            <person name="Ahrendt S."/>
            <person name="Riley R."/>
            <person name="Andreopoulos W."/>
            <person name="Labutti K."/>
            <person name="Pangilinan J."/>
            <person name="Ruiz-Duenas F.J."/>
            <person name="Barrasa J.M."/>
            <person name="Sanchez-Garcia M."/>
            <person name="Camarero S."/>
            <person name="Miyauchi S."/>
            <person name="Serrano A."/>
            <person name="Linde D."/>
            <person name="Babiker R."/>
            <person name="Drula E."/>
            <person name="Ayuso-Fernandez I."/>
            <person name="Pacheco R."/>
            <person name="Padilla G."/>
            <person name="Ferreira P."/>
            <person name="Barriuso J."/>
            <person name="Kellner H."/>
            <person name="Castanera R."/>
            <person name="Alfaro M."/>
            <person name="Ramirez L."/>
            <person name="Pisabarro A.G."/>
            <person name="Kuo A."/>
            <person name="Tritt A."/>
            <person name="Lipzen A."/>
            <person name="He G."/>
            <person name="Yan M."/>
            <person name="Ng V."/>
            <person name="Cullen D."/>
            <person name="Martin F."/>
            <person name="Rosso M.-N."/>
            <person name="Henrissat B."/>
            <person name="Hibbett D."/>
            <person name="Martinez A.T."/>
            <person name="Grigoriev I.V."/>
        </authorList>
    </citation>
    <scope>NUCLEOTIDE SEQUENCE</scope>
    <source>
        <strain evidence="3">MF-IS2</strain>
    </source>
</reference>
<dbReference type="EMBL" id="MU151056">
    <property type="protein sequence ID" value="KAF9454064.1"/>
    <property type="molecule type" value="Genomic_DNA"/>
</dbReference>
<feature type="signal peptide" evidence="2">
    <location>
        <begin position="1"/>
        <end position="25"/>
    </location>
</feature>
<dbReference type="AlphaFoldDB" id="A0A9P5XNY9"/>
<evidence type="ECO:0000313" key="4">
    <source>
        <dbReference type="Proteomes" id="UP000807342"/>
    </source>
</evidence>
<dbReference type="PANTHER" id="PTHR13593:SF140">
    <property type="entry name" value="PLC-LIKE PHOSPHODIESTERASE"/>
    <property type="match status" value="1"/>
</dbReference>
<keyword evidence="4" id="KW-1185">Reference proteome</keyword>
<dbReference type="Proteomes" id="UP000807342">
    <property type="component" value="Unassembled WGS sequence"/>
</dbReference>
<sequence>MRLSLTTRQLTSLFLVPLSALCALGAPQRTNSEISRRATVCNGHVELCNKSFGSVSFVGAHDSYAIGVNSLAVNQDQNITTQLDDGIRMLQMQAHGQDGDIRLCHTSCSLYDGGTLGDFLKQGTLSDHTPHSFGLRTWLDANPNEVLSLLIVNIDSLPVAQYDQIFKSAGLDAISFAPESTPLSANSWPTLGSMIDSGKRLVTFMDHGADASVPYIIDEFSNVWETEFNVVDAFDCNINRTNQNVDPTGQMYLINHFLDKLVFNQPVPFIEKLNETNASSGNGSLAEQVDNCTAQHSKPPNFLLVDFYEFGGGSVFDVAARINGVQNSPTKPIATPVSSASSSSSAQTTSRPLNAGASTFGVVSYELAFSLISALAAVVAGPSLLL</sequence>
<dbReference type="InterPro" id="IPR051057">
    <property type="entry name" value="PI-PLC_domain"/>
</dbReference>
<evidence type="ECO:0000256" key="1">
    <source>
        <dbReference type="SAM" id="MobiDB-lite"/>
    </source>
</evidence>
<dbReference type="InterPro" id="IPR017946">
    <property type="entry name" value="PLC-like_Pdiesterase_TIM-brl"/>
</dbReference>
<accession>A0A9P5XNY9</accession>
<dbReference type="PANTHER" id="PTHR13593">
    <property type="match status" value="1"/>
</dbReference>
<dbReference type="OrthoDB" id="7984201at2759"/>
<feature type="chain" id="PRO_5040314754" evidence="2">
    <location>
        <begin position="26"/>
        <end position="386"/>
    </location>
</feature>
<comment type="caution">
    <text evidence="3">The sequence shown here is derived from an EMBL/GenBank/DDBJ whole genome shotgun (WGS) entry which is preliminary data.</text>
</comment>
<protein>
    <submittedName>
        <fullName evidence="3">PLC-like phosphodiesterase</fullName>
    </submittedName>
</protein>
<organism evidence="3 4">
    <name type="scientific">Macrolepiota fuliginosa MF-IS2</name>
    <dbReference type="NCBI Taxonomy" id="1400762"/>
    <lineage>
        <taxon>Eukaryota</taxon>
        <taxon>Fungi</taxon>
        <taxon>Dikarya</taxon>
        <taxon>Basidiomycota</taxon>
        <taxon>Agaricomycotina</taxon>
        <taxon>Agaricomycetes</taxon>
        <taxon>Agaricomycetidae</taxon>
        <taxon>Agaricales</taxon>
        <taxon>Agaricineae</taxon>
        <taxon>Agaricaceae</taxon>
        <taxon>Macrolepiota</taxon>
    </lineage>
</organism>
<dbReference type="GO" id="GO:0008081">
    <property type="term" value="F:phosphoric diester hydrolase activity"/>
    <property type="evidence" value="ECO:0007669"/>
    <property type="project" value="InterPro"/>
</dbReference>
<dbReference type="GO" id="GO:0006629">
    <property type="term" value="P:lipid metabolic process"/>
    <property type="evidence" value="ECO:0007669"/>
    <property type="project" value="InterPro"/>
</dbReference>
<evidence type="ECO:0000313" key="3">
    <source>
        <dbReference type="EMBL" id="KAF9454064.1"/>
    </source>
</evidence>
<keyword evidence="2" id="KW-0732">Signal</keyword>
<evidence type="ECO:0000256" key="2">
    <source>
        <dbReference type="SAM" id="SignalP"/>
    </source>
</evidence>
<dbReference type="Pfam" id="PF26146">
    <property type="entry name" value="PI-PLC_X"/>
    <property type="match status" value="1"/>
</dbReference>
<proteinExistence type="predicted"/>
<gene>
    <name evidence="3" type="ORF">P691DRAFT_656992</name>
</gene>
<dbReference type="SUPFAM" id="SSF51695">
    <property type="entry name" value="PLC-like phosphodiesterases"/>
    <property type="match status" value="1"/>
</dbReference>